<organism evidence="1 2">
    <name type="scientific">Colletotrichum truncatum</name>
    <name type="common">Anthracnose fungus</name>
    <name type="synonym">Colletotrichum capsici</name>
    <dbReference type="NCBI Taxonomy" id="5467"/>
    <lineage>
        <taxon>Eukaryota</taxon>
        <taxon>Fungi</taxon>
        <taxon>Dikarya</taxon>
        <taxon>Ascomycota</taxon>
        <taxon>Pezizomycotina</taxon>
        <taxon>Sordariomycetes</taxon>
        <taxon>Hypocreomycetidae</taxon>
        <taxon>Glomerellales</taxon>
        <taxon>Glomerellaceae</taxon>
        <taxon>Colletotrichum</taxon>
        <taxon>Colletotrichum truncatum species complex</taxon>
    </lineage>
</organism>
<gene>
    <name evidence="1" type="ORF">CTRU02_208205</name>
</gene>
<dbReference type="Proteomes" id="UP000805649">
    <property type="component" value="Unassembled WGS sequence"/>
</dbReference>
<evidence type="ECO:0000313" key="2">
    <source>
        <dbReference type="Proteomes" id="UP000805649"/>
    </source>
</evidence>
<dbReference type="EMBL" id="VUJX02000005">
    <property type="protein sequence ID" value="KAL0935990.1"/>
    <property type="molecule type" value="Genomic_DNA"/>
</dbReference>
<evidence type="ECO:0000313" key="1">
    <source>
        <dbReference type="EMBL" id="KAL0935990.1"/>
    </source>
</evidence>
<keyword evidence="2" id="KW-1185">Reference proteome</keyword>
<accession>A0ACC3YVM5</accession>
<sequence length="715" mass="80826">MNHIPRLRIEIKPRNEDFRLTDLKKIVTFLWAASPRLNQLHAEYCGPASTIAPGLEFTNIFNFLPFTYLSDAEWRGEPAETVFTHGPPIPTTTKMLKTPDVMRHSAFAQFAAREISEMDNLESLLEATTIRVKDLEGEIGTLPGAYDFSHLADIDPVQRTIRFAQHAGTMNSDAIKNWIKVCHGLVSFCLDTCKQRVDRIFEQLEVSSAEAYTVYDILKDIDLVSQADYYLDKGSNPFVPDLACHRRIPTVNLADTRDLPPYTFGIEVEFLVPYSHENTPDPYPSDPRWVYRYNPDADQHDPSEDARTVSHSGNAEYLAKMLNKAGHFSVTLYRLLDACNDIEGDRAQALATLAKSSGLNMRLVDKVEPMFQTWLAQPDFSLSSFHSGFLGYSGGITGVELCSPILRDQQTDFDKIVNIVKLVRNSMRPMLNPTCGFHVHVGNVRNFSLLSLKRIVTLIWAADPILYSLVHPSRRENAYSIPPRKGSKLANNQDLPPYSDVWNLRRDKLHELEIESHVPMDKIPDRLQREIYQIWSAVNERVLIGLVGSPVGARTGISLHRIKPVEDMDTENPAATVYEGTIEFRCLEGTLHPELIVQWVKLLLAIVAKAEASTVWKYFTIMSEVLKEHKSDREQLAGFLHVLDLGSAESFWEKTAEMNRTLAVGVVSEDDSNQPSEWEMVFDEGESTRSRYENDTVVVHPLANNEAIGIETNIP</sequence>
<comment type="caution">
    <text evidence="1">The sequence shown here is derived from an EMBL/GenBank/DDBJ whole genome shotgun (WGS) entry which is preliminary data.</text>
</comment>
<proteinExistence type="predicted"/>
<protein>
    <submittedName>
        <fullName evidence="1">Uncharacterized protein</fullName>
    </submittedName>
</protein>
<reference evidence="1 2" key="1">
    <citation type="journal article" date="2020" name="Phytopathology">
        <title>Genome Sequence Resources of Colletotrichum truncatum, C. plurivorum, C. musicola, and C. sojae: Four Species Pathogenic to Soybean (Glycine max).</title>
        <authorList>
            <person name="Rogerio F."/>
            <person name="Boufleur T.R."/>
            <person name="Ciampi-Guillardi M."/>
            <person name="Sukno S.A."/>
            <person name="Thon M.R."/>
            <person name="Massola Junior N.S."/>
            <person name="Baroncelli R."/>
        </authorList>
    </citation>
    <scope>NUCLEOTIDE SEQUENCE [LARGE SCALE GENOMIC DNA]</scope>
    <source>
        <strain evidence="1 2">CMES1059</strain>
    </source>
</reference>
<name>A0ACC3YVM5_COLTU</name>